<dbReference type="PANTHER" id="PTHR13936:SF14">
    <property type="entry name" value="PROFILIN-1"/>
    <property type="match status" value="1"/>
</dbReference>
<dbReference type="GO" id="GO:0030036">
    <property type="term" value="P:actin cytoskeleton organization"/>
    <property type="evidence" value="ECO:0007669"/>
    <property type="project" value="InterPro"/>
</dbReference>
<dbReference type="GO" id="GO:0032233">
    <property type="term" value="P:positive regulation of actin filament bundle assembly"/>
    <property type="evidence" value="ECO:0007669"/>
    <property type="project" value="TreeGrafter"/>
</dbReference>
<comment type="subcellular location">
    <subcellularLocation>
        <location evidence="1">Cytoplasm</location>
        <location evidence="1">Cytoskeleton</location>
    </subcellularLocation>
</comment>
<evidence type="ECO:0000313" key="6">
    <source>
        <dbReference type="Proteomes" id="UP000694391"/>
    </source>
</evidence>
<dbReference type="AlphaFoldDB" id="A0A8C0K283"/>
<dbReference type="InterPro" id="IPR005454">
    <property type="entry name" value="Profilin1/2/3_vertebrate"/>
</dbReference>
<dbReference type="GO" id="GO:0030833">
    <property type="term" value="P:regulation of actin filament polymerization"/>
    <property type="evidence" value="ECO:0007669"/>
    <property type="project" value="TreeGrafter"/>
</dbReference>
<evidence type="ECO:0000256" key="3">
    <source>
        <dbReference type="ARBA" id="ARBA00023203"/>
    </source>
</evidence>
<keyword evidence="6" id="KW-1185">Reference proteome</keyword>
<keyword evidence="4" id="KW-0206">Cytoskeleton</keyword>
<keyword evidence="2" id="KW-0963">Cytoplasm</keyword>
<protein>
    <submittedName>
        <fullName evidence="5">Uncharacterized protein</fullName>
    </submittedName>
</protein>
<dbReference type="GO" id="GO:0005737">
    <property type="term" value="C:cytoplasm"/>
    <property type="evidence" value="ECO:0007669"/>
    <property type="project" value="TreeGrafter"/>
</dbReference>
<reference evidence="5" key="2">
    <citation type="submission" date="2025-09" db="UniProtKB">
        <authorList>
            <consortium name="Ensembl"/>
        </authorList>
    </citation>
    <scope>IDENTIFICATION</scope>
</reference>
<name>A0A8C0K283_CANLU</name>
<dbReference type="PANTHER" id="PTHR13936">
    <property type="entry name" value="PROFILIN"/>
    <property type="match status" value="1"/>
</dbReference>
<reference evidence="5" key="1">
    <citation type="submission" date="2025-08" db="UniProtKB">
        <authorList>
            <consortium name="Ensembl"/>
        </authorList>
    </citation>
    <scope>IDENTIFICATION</scope>
</reference>
<dbReference type="GO" id="GO:0003779">
    <property type="term" value="F:actin binding"/>
    <property type="evidence" value="ECO:0007669"/>
    <property type="project" value="UniProtKB-KW"/>
</dbReference>
<accession>A0A8C0K283</accession>
<dbReference type="GeneTree" id="ENSGT00940000153664"/>
<dbReference type="GO" id="GO:0005856">
    <property type="term" value="C:cytoskeleton"/>
    <property type="evidence" value="ECO:0007669"/>
    <property type="project" value="UniProtKB-SubCell"/>
</dbReference>
<dbReference type="Proteomes" id="UP000694391">
    <property type="component" value="Unplaced"/>
</dbReference>
<dbReference type="PRINTS" id="PR01639">
    <property type="entry name" value="PROFILINMAML"/>
</dbReference>
<sequence>MGIRKTNERQHFTFHTEVGVQVGKDQSSFCMCVNGLTFGGQKGSIIQDSLLPVGDFTMELPTKSTGGVLTSSVAVTMTAKTLVLLRGRDVHSGMINKKSYAVTSHLQHSQC</sequence>
<dbReference type="InterPro" id="IPR036140">
    <property type="entry name" value="PFN_sf"/>
</dbReference>
<proteinExistence type="predicted"/>
<evidence type="ECO:0000256" key="2">
    <source>
        <dbReference type="ARBA" id="ARBA00022490"/>
    </source>
</evidence>
<keyword evidence="3" id="KW-0009">Actin-binding</keyword>
<evidence type="ECO:0000313" key="5">
    <source>
        <dbReference type="Ensembl" id="ENSCAFP00020007952.1"/>
    </source>
</evidence>
<organism evidence="5 6">
    <name type="scientific">Canis lupus dingo</name>
    <name type="common">dingo</name>
    <dbReference type="NCBI Taxonomy" id="286419"/>
    <lineage>
        <taxon>Eukaryota</taxon>
        <taxon>Metazoa</taxon>
        <taxon>Chordata</taxon>
        <taxon>Craniata</taxon>
        <taxon>Vertebrata</taxon>
        <taxon>Euteleostomi</taxon>
        <taxon>Mammalia</taxon>
        <taxon>Eutheria</taxon>
        <taxon>Laurasiatheria</taxon>
        <taxon>Carnivora</taxon>
        <taxon>Caniformia</taxon>
        <taxon>Canidae</taxon>
        <taxon>Canis</taxon>
    </lineage>
</organism>
<evidence type="ECO:0000256" key="1">
    <source>
        <dbReference type="ARBA" id="ARBA00004245"/>
    </source>
</evidence>
<dbReference type="Ensembl" id="ENSCAFT00020009222.1">
    <property type="protein sequence ID" value="ENSCAFP00020007952.1"/>
    <property type="gene ID" value="ENSCAFG00020006430.1"/>
</dbReference>
<dbReference type="Gene3D" id="3.30.450.30">
    <property type="entry name" value="Dynein light chain 2a, cytoplasmic"/>
    <property type="match status" value="1"/>
</dbReference>
<dbReference type="SUPFAM" id="SSF55770">
    <property type="entry name" value="Profilin (actin-binding protein)"/>
    <property type="match status" value="1"/>
</dbReference>
<evidence type="ECO:0000256" key="4">
    <source>
        <dbReference type="ARBA" id="ARBA00023212"/>
    </source>
</evidence>